<protein>
    <submittedName>
        <fullName evidence="2">Uncharacterized protein</fullName>
    </submittedName>
</protein>
<dbReference type="KEGG" id="frx:F7310_01765"/>
<dbReference type="AlphaFoldDB" id="A0A1L4BQP3"/>
<dbReference type="RefSeq" id="WP_072711351.1">
    <property type="nucleotide sequence ID" value="NZ_CP016796.1"/>
</dbReference>
<evidence type="ECO:0000313" key="2">
    <source>
        <dbReference type="EMBL" id="API86156.1"/>
    </source>
</evidence>
<name>A0A1L4BQP3_9GAMM</name>
<dbReference type="Proteomes" id="UP000184222">
    <property type="component" value="Chromosome"/>
</dbReference>
<keyword evidence="1" id="KW-0812">Transmembrane</keyword>
<keyword evidence="1" id="KW-1133">Transmembrane helix</keyword>
<dbReference type="EMBL" id="CP016796">
    <property type="protein sequence ID" value="API86156.1"/>
    <property type="molecule type" value="Genomic_DNA"/>
</dbReference>
<evidence type="ECO:0000256" key="1">
    <source>
        <dbReference type="SAM" id="Phobius"/>
    </source>
</evidence>
<reference evidence="2 3" key="1">
    <citation type="journal article" date="2016" name="Appl. Environ. Microbiol.">
        <title>Whole genome relationships among Francisella bacteria of diverse origin define new species and provide specific regions for detection.</title>
        <authorList>
            <person name="Challacombe J.F."/>
            <person name="Petersen J.M."/>
            <person name="Gallegos-Graves V."/>
            <person name="Hodge D."/>
            <person name="Pillai S."/>
            <person name="Kuske C.R."/>
        </authorList>
    </citation>
    <scope>NUCLEOTIDE SEQUENCE [LARGE SCALE GENOMIC DNA]</scope>
    <source>
        <strain evidence="3">TX07-7310</strain>
    </source>
</reference>
<gene>
    <name evidence="2" type="ORF">F7310_01765</name>
</gene>
<proteinExistence type="predicted"/>
<keyword evidence="3" id="KW-1185">Reference proteome</keyword>
<feature type="transmembrane region" description="Helical" evidence="1">
    <location>
        <begin position="12"/>
        <end position="34"/>
    </location>
</feature>
<keyword evidence="1" id="KW-0472">Membrane</keyword>
<accession>A0A1L4BQP3</accession>
<evidence type="ECO:0000313" key="3">
    <source>
        <dbReference type="Proteomes" id="UP000184222"/>
    </source>
</evidence>
<dbReference type="OrthoDB" id="5606136at2"/>
<organism evidence="2 3">
    <name type="scientific">Francisella uliginis</name>
    <dbReference type="NCBI Taxonomy" id="573570"/>
    <lineage>
        <taxon>Bacteria</taxon>
        <taxon>Pseudomonadati</taxon>
        <taxon>Pseudomonadota</taxon>
        <taxon>Gammaproteobacteria</taxon>
        <taxon>Thiotrichales</taxon>
        <taxon>Francisellaceae</taxon>
        <taxon>Francisella</taxon>
    </lineage>
</organism>
<sequence>MFLKNIIKLKKSFIICTFLIIPNVLLAFVNINFIPTENGIDNLISKEEPSGKLKLELMSLQDDQYTSISDPITLDTGLTLSRVVFIPISLNNSQITNKIIIIPTEKGASGEKFSSIYIMDADLKNQTSSTVTTTEIRLTPIVIKNNNGIFLICASHNNTSTDSLIIYKVDTDNNSVQQIQTPSPETYQDIENIIPLDKNTIIIVEQTADLKIVAHVYSISEQETIHSYTLNTDSNLKVEYNPTTFQTKLVSDLDDISITDAPSPYGIIKAY</sequence>